<protein>
    <submittedName>
        <fullName evidence="1">Uncharacterized protein</fullName>
    </submittedName>
</protein>
<reference evidence="1" key="1">
    <citation type="submission" date="2015-08" db="EMBL/GenBank/DDBJ databases">
        <authorList>
            <person name="Babu N.S."/>
            <person name="Beckwith C.J."/>
            <person name="Beseler K.G."/>
            <person name="Brison A."/>
            <person name="Carone J.V."/>
            <person name="Caskin T.P."/>
            <person name="Diamond M."/>
            <person name="Durham M.E."/>
            <person name="Foxe J.M."/>
            <person name="Go M."/>
            <person name="Henderson B.A."/>
            <person name="Jones I.B."/>
            <person name="McGettigan J.A."/>
            <person name="Micheletti S.J."/>
            <person name="Nasrallah M.E."/>
            <person name="Ortiz D."/>
            <person name="Piller C.R."/>
            <person name="Privatt S.R."/>
            <person name="Schneider S.L."/>
            <person name="Sharp S."/>
            <person name="Smith T.C."/>
            <person name="Stanton J.D."/>
            <person name="Ullery H.E."/>
            <person name="Wilson R.J."/>
            <person name="Serrano M.G."/>
            <person name="Buck G."/>
            <person name="Lee V."/>
            <person name="Wang Y."/>
            <person name="Carvalho R."/>
            <person name="Voegtly L."/>
            <person name="Shi R."/>
            <person name="Duckworth R."/>
            <person name="Johnson A."/>
            <person name="Loviza R."/>
            <person name="Walstead R."/>
            <person name="Shah Z."/>
            <person name="Kiflezghi M."/>
            <person name="Wade K."/>
            <person name="Ball S.L."/>
            <person name="Bradley K.W."/>
            <person name="Asai D.J."/>
            <person name="Bowman C.A."/>
            <person name="Russell D.A."/>
            <person name="Pope W.H."/>
            <person name="Jacobs-Sera D."/>
            <person name="Hendrix R.W."/>
            <person name="Hatfull G.F."/>
        </authorList>
    </citation>
    <scope>NUCLEOTIDE SEQUENCE</scope>
</reference>
<dbReference type="EMBL" id="CZKA01000024">
    <property type="protein sequence ID" value="CUR55817.1"/>
    <property type="molecule type" value="Genomic_DNA"/>
</dbReference>
<accession>A0A2P2C1C4</accession>
<evidence type="ECO:0000313" key="1">
    <source>
        <dbReference type="EMBL" id="CUR55817.1"/>
    </source>
</evidence>
<proteinExistence type="predicted"/>
<name>A0A2P2C1C4_9ZZZZ</name>
<organism evidence="1">
    <name type="scientific">metagenome</name>
    <dbReference type="NCBI Taxonomy" id="256318"/>
    <lineage>
        <taxon>unclassified sequences</taxon>
        <taxon>metagenomes</taxon>
    </lineage>
</organism>
<dbReference type="AlphaFoldDB" id="A0A2P2C1C4"/>
<sequence length="125" mass="13542">MKRRRTPEDTRARILTLGLHALSAHPGRTWALTMTARTAGVWVQAQLQDQGLSTASGESVLEPALAGHFVLRVSPIADAEVIAVPLDRRRPRPPSYRLDLTTGAIGVHAPSRVVVPLPRRASTLS</sequence>
<gene>
    <name evidence="1" type="ORF">NOCA2300049</name>
</gene>